<dbReference type="Pfam" id="PF00557">
    <property type="entry name" value="Peptidase_M24"/>
    <property type="match status" value="1"/>
</dbReference>
<dbReference type="STRING" id="415426.Hbut_0451"/>
<dbReference type="OrthoDB" id="1346at2157"/>
<evidence type="ECO:0000313" key="7">
    <source>
        <dbReference type="Proteomes" id="UP000002593"/>
    </source>
</evidence>
<keyword evidence="6" id="KW-0645">Protease</keyword>
<reference evidence="6 7" key="1">
    <citation type="journal article" date="2007" name="Archaea">
        <title>The genome of Hyperthermus butylicus: a sulfur-reducing, peptide fermenting, neutrophilic Crenarchaeote growing up to 108 degrees C.</title>
        <authorList>
            <person name="Brugger K."/>
            <person name="Chen L."/>
            <person name="Stark M."/>
            <person name="Zibat A."/>
            <person name="Redder P."/>
            <person name="Ruepp A."/>
            <person name="Awayez M."/>
            <person name="She Q."/>
            <person name="Garrett R.A."/>
            <person name="Klenk H.P."/>
        </authorList>
    </citation>
    <scope>NUCLEOTIDE SEQUENCE [LARGE SCALE GENOMIC DNA]</scope>
    <source>
        <strain evidence="7">DSM 5456 / JCM 9403 / PLM1-5</strain>
    </source>
</reference>
<dbReference type="EMBL" id="CP000493">
    <property type="protein sequence ID" value="ABM80317.1"/>
    <property type="molecule type" value="Genomic_DNA"/>
</dbReference>
<dbReference type="InterPro" id="IPR000587">
    <property type="entry name" value="Creatinase_N"/>
</dbReference>
<evidence type="ECO:0000256" key="2">
    <source>
        <dbReference type="ARBA" id="ARBA00022801"/>
    </source>
</evidence>
<dbReference type="InterPro" id="IPR029149">
    <property type="entry name" value="Creatin/AminoP/Spt16_N"/>
</dbReference>
<dbReference type="Proteomes" id="UP000002593">
    <property type="component" value="Chromosome"/>
</dbReference>
<gene>
    <name evidence="6" type="ordered locus">Hbut_0451</name>
</gene>
<dbReference type="Gene3D" id="3.90.230.10">
    <property type="entry name" value="Creatinase/methionine aminopeptidase superfamily"/>
    <property type="match status" value="1"/>
</dbReference>
<dbReference type="InterPro" id="IPR036005">
    <property type="entry name" value="Creatinase/aminopeptidase-like"/>
</dbReference>
<evidence type="ECO:0000259" key="4">
    <source>
        <dbReference type="Pfam" id="PF00557"/>
    </source>
</evidence>
<evidence type="ECO:0000256" key="1">
    <source>
        <dbReference type="ARBA" id="ARBA00022723"/>
    </source>
</evidence>
<dbReference type="SUPFAM" id="SSF53092">
    <property type="entry name" value="Creatinase/prolidase N-terminal domain"/>
    <property type="match status" value="1"/>
</dbReference>
<evidence type="ECO:0000313" key="6">
    <source>
        <dbReference type="EMBL" id="ABM80317.1"/>
    </source>
</evidence>
<dbReference type="RefSeq" id="WP_011821635.1">
    <property type="nucleotide sequence ID" value="NC_008818.1"/>
</dbReference>
<evidence type="ECO:0000259" key="5">
    <source>
        <dbReference type="Pfam" id="PF01321"/>
    </source>
</evidence>
<dbReference type="AlphaFoldDB" id="A2BK06"/>
<organism evidence="6 7">
    <name type="scientific">Hyperthermus butylicus (strain DSM 5456 / JCM 9403 / PLM1-5)</name>
    <dbReference type="NCBI Taxonomy" id="415426"/>
    <lineage>
        <taxon>Archaea</taxon>
        <taxon>Thermoproteota</taxon>
        <taxon>Thermoprotei</taxon>
        <taxon>Desulfurococcales</taxon>
        <taxon>Pyrodictiaceae</taxon>
        <taxon>Hyperthermus</taxon>
    </lineage>
</organism>
<dbReference type="eggNOG" id="arCOG01000">
    <property type="taxonomic scope" value="Archaea"/>
</dbReference>
<dbReference type="HOGENOM" id="CLU_017266_4_2_2"/>
<feature type="domain" description="Peptidase M24" evidence="4">
    <location>
        <begin position="155"/>
        <end position="359"/>
    </location>
</feature>
<dbReference type="PANTHER" id="PTHR46112:SF9">
    <property type="entry name" value="XAA-PRO AMINOPEPTIDASE"/>
    <property type="match status" value="1"/>
</dbReference>
<proteinExistence type="predicted"/>
<protein>
    <submittedName>
        <fullName evidence="6">Xaa-Pro dipeptidase</fullName>
        <ecNumber evidence="6">3.4.13.9</ecNumber>
    </submittedName>
</protein>
<dbReference type="PRINTS" id="PR00599">
    <property type="entry name" value="MAPEPTIDASE"/>
</dbReference>
<feature type="domain" description="Creatinase N-terminal" evidence="5">
    <location>
        <begin position="5"/>
        <end position="146"/>
    </location>
</feature>
<dbReference type="InterPro" id="IPR001714">
    <property type="entry name" value="Pept_M24_MAP"/>
</dbReference>
<dbReference type="InterPro" id="IPR000994">
    <property type="entry name" value="Pept_M24"/>
</dbReference>
<dbReference type="Gene3D" id="3.40.350.10">
    <property type="entry name" value="Creatinase/prolidase N-terminal domain"/>
    <property type="match status" value="1"/>
</dbReference>
<dbReference type="GeneID" id="4782489"/>
<keyword evidence="1" id="KW-0479">Metal-binding</keyword>
<dbReference type="GO" id="GO:0046872">
    <property type="term" value="F:metal ion binding"/>
    <property type="evidence" value="ECO:0007669"/>
    <property type="project" value="UniProtKB-KW"/>
</dbReference>
<dbReference type="InterPro" id="IPR001131">
    <property type="entry name" value="Peptidase_M24B_aminopep-P_CS"/>
</dbReference>
<keyword evidence="2 6" id="KW-0378">Hydrolase</keyword>
<feature type="coiled-coil region" evidence="3">
    <location>
        <begin position="128"/>
        <end position="174"/>
    </location>
</feature>
<dbReference type="SUPFAM" id="SSF55920">
    <property type="entry name" value="Creatinase/aminopeptidase"/>
    <property type="match status" value="1"/>
</dbReference>
<keyword evidence="6" id="KW-0224">Dipeptidase</keyword>
<keyword evidence="3" id="KW-0175">Coiled coil</keyword>
<dbReference type="PANTHER" id="PTHR46112">
    <property type="entry name" value="AMINOPEPTIDASE"/>
    <property type="match status" value="1"/>
</dbReference>
<evidence type="ECO:0000256" key="3">
    <source>
        <dbReference type="SAM" id="Coils"/>
    </source>
</evidence>
<dbReference type="EnsemblBacteria" id="ABM80317">
    <property type="protein sequence ID" value="ABM80317"/>
    <property type="gene ID" value="Hbut_0451"/>
</dbReference>
<name>A2BK06_HYPBU</name>
<dbReference type="Pfam" id="PF01321">
    <property type="entry name" value="Creatinase_N"/>
    <property type="match status" value="1"/>
</dbReference>
<dbReference type="CDD" id="cd01092">
    <property type="entry name" value="APP-like"/>
    <property type="match status" value="1"/>
</dbReference>
<dbReference type="KEGG" id="hbu:Hbut_0451"/>
<dbReference type="InterPro" id="IPR050659">
    <property type="entry name" value="Peptidase_M24B"/>
</dbReference>
<keyword evidence="7" id="KW-1185">Reference proteome</keyword>
<sequence length="374" mass="41353">MYRSRLRKLEGLAEEKNVCGALIVSASNVFYFTGFKGGFLLYSRNVGFRLLVPALEYLRAYDTVRENALDDLVTVVAYKPYGLPGELKLDIEGEEIVEGKAIDAIAKFVGKGCILLTDADSKQFISELEAKELKLQDASKDIALMRALKEPWEIERMTEAARIAEAALNEALANLEPGVTELEIAAIIEREIRVRGAEDHSFPPIVAFGKNTVYPHAIPSARRRLEDGQPVLIDLGAVYKGYCSDMTRTVDFGGVGDEFTAALRTVIDAVEAAIDAIEPGKKIGEVDAAARRILEKHGYAKYFIHSLGHGVGIDVHEYPRVSSDNNDELKPGMVITIEPGVYIPGKFGVRVEEMVLVTERGPRLLTRFPRELWV</sequence>
<dbReference type="EC" id="3.4.13.9" evidence="6"/>
<accession>A2BK06</accession>
<dbReference type="GO" id="GO:0102009">
    <property type="term" value="F:proline dipeptidase activity"/>
    <property type="evidence" value="ECO:0007669"/>
    <property type="project" value="UniProtKB-EC"/>
</dbReference>
<dbReference type="PROSITE" id="PS00491">
    <property type="entry name" value="PROLINE_PEPTIDASE"/>
    <property type="match status" value="1"/>
</dbReference>